<keyword evidence="9" id="KW-1015">Disulfide bond</keyword>
<evidence type="ECO:0000313" key="13">
    <source>
        <dbReference type="EMBL" id="KAF5199401.1"/>
    </source>
</evidence>
<keyword evidence="6" id="KW-0067">ATP-binding</keyword>
<dbReference type="PROSITE" id="PS00108">
    <property type="entry name" value="PROTEIN_KINASE_ST"/>
    <property type="match status" value="1"/>
</dbReference>
<dbReference type="PROSITE" id="PS51782">
    <property type="entry name" value="LYSM"/>
    <property type="match status" value="1"/>
</dbReference>
<protein>
    <submittedName>
        <fullName evidence="13">Lyk5</fullName>
    </submittedName>
</protein>
<keyword evidence="14" id="KW-1185">Reference proteome</keyword>
<dbReference type="PROSITE" id="PS50011">
    <property type="entry name" value="PROTEIN_KINASE_DOM"/>
    <property type="match status" value="1"/>
</dbReference>
<name>A0A7J6WPV8_THATH</name>
<dbReference type="Gene3D" id="1.10.510.10">
    <property type="entry name" value="Transferase(Phosphotransferase) domain 1"/>
    <property type="match status" value="1"/>
</dbReference>
<dbReference type="FunFam" id="1.10.510.10:FF:000468">
    <property type="entry name" value="PTI1-like tyrosine-protein kinase 3"/>
    <property type="match status" value="1"/>
</dbReference>
<keyword evidence="4" id="KW-0732">Signal</keyword>
<dbReference type="InterPro" id="IPR000719">
    <property type="entry name" value="Prot_kinase_dom"/>
</dbReference>
<dbReference type="Pfam" id="PF23472">
    <property type="entry name" value="LysM2_CERK1_LYK3_4_5"/>
    <property type="match status" value="1"/>
</dbReference>
<dbReference type="Pfam" id="PF23473">
    <property type="entry name" value="LysM3_LYK4_5"/>
    <property type="match status" value="1"/>
</dbReference>
<keyword evidence="7 10" id="KW-1133">Transmembrane helix</keyword>
<dbReference type="InterPro" id="IPR056562">
    <property type="entry name" value="LysM2_CERK1_LYK3_4_5"/>
</dbReference>
<feature type="domain" description="LysM" evidence="12">
    <location>
        <begin position="178"/>
        <end position="223"/>
    </location>
</feature>
<dbReference type="Gene3D" id="3.30.200.20">
    <property type="entry name" value="Phosphorylase Kinase, domain 1"/>
    <property type="match status" value="1"/>
</dbReference>
<dbReference type="PANTHER" id="PTHR45927:SF7">
    <property type="entry name" value="LYSM-DOMAIN RECEPTOR-LIKE KINASE"/>
    <property type="match status" value="1"/>
</dbReference>
<dbReference type="PANTHER" id="PTHR45927">
    <property type="entry name" value="LYSM-DOMAIN RECEPTOR-LIKE KINASE-RELATED"/>
    <property type="match status" value="1"/>
</dbReference>
<keyword evidence="8 10" id="KW-0472">Membrane</keyword>
<evidence type="ECO:0000256" key="9">
    <source>
        <dbReference type="ARBA" id="ARBA00023157"/>
    </source>
</evidence>
<evidence type="ECO:0000259" key="11">
    <source>
        <dbReference type="PROSITE" id="PS50011"/>
    </source>
</evidence>
<dbReference type="InterPro" id="IPR018392">
    <property type="entry name" value="LysM"/>
</dbReference>
<evidence type="ECO:0000256" key="2">
    <source>
        <dbReference type="ARBA" id="ARBA00022475"/>
    </source>
</evidence>
<feature type="transmembrane region" description="Helical" evidence="10">
    <location>
        <begin position="258"/>
        <end position="283"/>
    </location>
</feature>
<comment type="caution">
    <text evidence="13">The sequence shown here is derived from an EMBL/GenBank/DDBJ whole genome shotgun (WGS) entry which is preliminary data.</text>
</comment>
<keyword evidence="2" id="KW-1003">Cell membrane</keyword>
<dbReference type="SMART" id="SM00220">
    <property type="entry name" value="S_TKc"/>
    <property type="match status" value="1"/>
</dbReference>
<organism evidence="13 14">
    <name type="scientific">Thalictrum thalictroides</name>
    <name type="common">Rue-anemone</name>
    <name type="synonym">Anemone thalictroides</name>
    <dbReference type="NCBI Taxonomy" id="46969"/>
    <lineage>
        <taxon>Eukaryota</taxon>
        <taxon>Viridiplantae</taxon>
        <taxon>Streptophyta</taxon>
        <taxon>Embryophyta</taxon>
        <taxon>Tracheophyta</taxon>
        <taxon>Spermatophyta</taxon>
        <taxon>Magnoliopsida</taxon>
        <taxon>Ranunculales</taxon>
        <taxon>Ranunculaceae</taxon>
        <taxon>Thalictroideae</taxon>
        <taxon>Thalictrum</taxon>
    </lineage>
</organism>
<proteinExistence type="predicted"/>
<sequence>MFFCYFTSKTSAQQKYTGNSVLDCGKTDETGPSADFLYTCNSNESSCRAFFIFKSQPPYNSVSTISKLTSSNFSELAIINNVSSDTVFPTSKEVIVPVNCSCLGQYFQANSSYVIASKLETYFTIANYTYEGLAACNSLMAENVYGEKDLLPGLEVRVPLRCACPTSEQRAMGAKYLLTYSIFWGDNVTTISERFTVSRNSILDANGFSEYEPILYPFTTLLIPIPVEPSSSQTIIQTPQIVSPDRLSPRKPESKKGLYLVVGISLSSALLVLICVSLAFVFLHQRKKLHALHKKKWVLPENLLVGIANVDRVLRVFAYEELKVATNNFDSSSRMEGSVYRGALGGEVVVIKKVHNDLWKEAKILNKLNHFNLTRLYGVCEDNGCAYLVFEYMENGCLRNWLSKKNCPSVQSWVHRVQIALDVANGLLYLHNFTDPAYVHKDIKSSNILLDENLRAKIANFSLAISTETKEDGFFSSKFVGTRGYMAPEYLEIGLVSPKIDVYAFGVVMLELITGKNVVMIHDGKELLLSSAVISIMEGKNVEFELYNFLDPSLNAVYRIDLALAVAKISVACLKRDPAKRPCMDEVVSTLMRIQRDCEIV</sequence>
<evidence type="ECO:0000259" key="12">
    <source>
        <dbReference type="PROSITE" id="PS51782"/>
    </source>
</evidence>
<evidence type="ECO:0000256" key="4">
    <source>
        <dbReference type="ARBA" id="ARBA00022729"/>
    </source>
</evidence>
<dbReference type="InterPro" id="IPR056563">
    <property type="entry name" value="LysM3_LYK4_5"/>
</dbReference>
<dbReference type="EMBL" id="JABWDY010012021">
    <property type="protein sequence ID" value="KAF5199401.1"/>
    <property type="molecule type" value="Genomic_DNA"/>
</dbReference>
<dbReference type="Pfam" id="PF00069">
    <property type="entry name" value="Pkinase"/>
    <property type="match status" value="1"/>
</dbReference>
<dbReference type="GO" id="GO:0004672">
    <property type="term" value="F:protein kinase activity"/>
    <property type="evidence" value="ECO:0007669"/>
    <property type="project" value="InterPro"/>
</dbReference>
<accession>A0A7J6WPV8</accession>
<keyword evidence="3 10" id="KW-0812">Transmembrane</keyword>
<dbReference type="InterPro" id="IPR008271">
    <property type="entry name" value="Ser/Thr_kinase_AS"/>
</dbReference>
<evidence type="ECO:0000256" key="10">
    <source>
        <dbReference type="SAM" id="Phobius"/>
    </source>
</evidence>
<evidence type="ECO:0000256" key="3">
    <source>
        <dbReference type="ARBA" id="ARBA00022692"/>
    </source>
</evidence>
<dbReference type="GO" id="GO:0005524">
    <property type="term" value="F:ATP binding"/>
    <property type="evidence" value="ECO:0007669"/>
    <property type="project" value="UniProtKB-KW"/>
</dbReference>
<dbReference type="InterPro" id="IPR056561">
    <property type="entry name" value="NFP_LYK_LysM1"/>
</dbReference>
<evidence type="ECO:0000256" key="5">
    <source>
        <dbReference type="ARBA" id="ARBA00022741"/>
    </source>
</evidence>
<evidence type="ECO:0000256" key="1">
    <source>
        <dbReference type="ARBA" id="ARBA00004162"/>
    </source>
</evidence>
<dbReference type="InterPro" id="IPR011009">
    <property type="entry name" value="Kinase-like_dom_sf"/>
</dbReference>
<evidence type="ECO:0000313" key="14">
    <source>
        <dbReference type="Proteomes" id="UP000554482"/>
    </source>
</evidence>
<dbReference type="OrthoDB" id="4062651at2759"/>
<dbReference type="Proteomes" id="UP000554482">
    <property type="component" value="Unassembled WGS sequence"/>
</dbReference>
<dbReference type="GO" id="GO:0005886">
    <property type="term" value="C:plasma membrane"/>
    <property type="evidence" value="ECO:0007669"/>
    <property type="project" value="UniProtKB-SubCell"/>
</dbReference>
<evidence type="ECO:0000256" key="7">
    <source>
        <dbReference type="ARBA" id="ARBA00022989"/>
    </source>
</evidence>
<dbReference type="InterPro" id="IPR052611">
    <property type="entry name" value="Plant_RLK_LysM"/>
</dbReference>
<keyword evidence="5" id="KW-0547">Nucleotide-binding</keyword>
<evidence type="ECO:0000256" key="8">
    <source>
        <dbReference type="ARBA" id="ARBA00023136"/>
    </source>
</evidence>
<evidence type="ECO:0000256" key="6">
    <source>
        <dbReference type="ARBA" id="ARBA00022840"/>
    </source>
</evidence>
<feature type="domain" description="Protein kinase" evidence="11">
    <location>
        <begin position="299"/>
        <end position="594"/>
    </location>
</feature>
<comment type="subcellular location">
    <subcellularLocation>
        <location evidence="1">Cell membrane</location>
        <topology evidence="1">Single-pass membrane protein</topology>
    </subcellularLocation>
</comment>
<dbReference type="AlphaFoldDB" id="A0A7J6WPV8"/>
<dbReference type="Pfam" id="PF23446">
    <property type="entry name" value="LysM1_NFP_LYK"/>
    <property type="match status" value="1"/>
</dbReference>
<reference evidence="13 14" key="1">
    <citation type="submission" date="2020-06" db="EMBL/GenBank/DDBJ databases">
        <title>Transcriptomic and genomic resources for Thalictrum thalictroides and T. hernandezii: Facilitating candidate gene discovery in an emerging model plant lineage.</title>
        <authorList>
            <person name="Arias T."/>
            <person name="Riano-Pachon D.M."/>
            <person name="Di Stilio V.S."/>
        </authorList>
    </citation>
    <scope>NUCLEOTIDE SEQUENCE [LARGE SCALE GENOMIC DNA]</scope>
    <source>
        <strain evidence="14">cv. WT478/WT964</strain>
        <tissue evidence="13">Leaves</tissue>
    </source>
</reference>
<gene>
    <name evidence="13" type="ORF">FRX31_011011</name>
</gene>
<dbReference type="SUPFAM" id="SSF56112">
    <property type="entry name" value="Protein kinase-like (PK-like)"/>
    <property type="match status" value="1"/>
</dbReference>